<dbReference type="InterPro" id="IPR004843">
    <property type="entry name" value="Calcineurin-like_PHP"/>
</dbReference>
<protein>
    <submittedName>
        <fullName evidence="4">Multifunctional 2',3'-cyclic-nucleotide 2'-phosphodiesterase/5'-nucleotidase/3'-nucleotidase</fullName>
    </submittedName>
</protein>
<dbReference type="AlphaFoldDB" id="A0AA43V2U1"/>
<feature type="compositionally biased region" description="Low complexity" evidence="2">
    <location>
        <begin position="41"/>
        <end position="52"/>
    </location>
</feature>
<evidence type="ECO:0000256" key="2">
    <source>
        <dbReference type="SAM" id="MobiDB-lite"/>
    </source>
</evidence>
<dbReference type="InterPro" id="IPR029052">
    <property type="entry name" value="Metallo-depent_PP-like"/>
</dbReference>
<gene>
    <name evidence="4" type="ORF">E4K51_28435</name>
</gene>
<evidence type="ECO:0000313" key="5">
    <source>
        <dbReference type="Proteomes" id="UP000460351"/>
    </source>
</evidence>
<feature type="non-terminal residue" evidence="4">
    <location>
        <position position="185"/>
    </location>
</feature>
<feature type="region of interest" description="Disordered" evidence="2">
    <location>
        <begin position="1"/>
        <end position="71"/>
    </location>
</feature>
<dbReference type="GO" id="GO:0000166">
    <property type="term" value="F:nucleotide binding"/>
    <property type="evidence" value="ECO:0007669"/>
    <property type="project" value="InterPro"/>
</dbReference>
<dbReference type="Proteomes" id="UP000460351">
    <property type="component" value="Unassembled WGS sequence"/>
</dbReference>
<dbReference type="GO" id="GO:0030288">
    <property type="term" value="C:outer membrane-bounded periplasmic space"/>
    <property type="evidence" value="ECO:0007669"/>
    <property type="project" value="TreeGrafter"/>
</dbReference>
<dbReference type="Pfam" id="PF00149">
    <property type="entry name" value="Metallophos"/>
    <property type="match status" value="1"/>
</dbReference>
<feature type="non-terminal residue" evidence="4">
    <location>
        <position position="1"/>
    </location>
</feature>
<dbReference type="GO" id="GO:0046872">
    <property type="term" value="F:metal ion binding"/>
    <property type="evidence" value="ECO:0007669"/>
    <property type="project" value="InterPro"/>
</dbReference>
<dbReference type="InterPro" id="IPR006146">
    <property type="entry name" value="5'-Nucleotdase_CS"/>
</dbReference>
<dbReference type="GO" id="GO:0009166">
    <property type="term" value="P:nucleotide catabolic process"/>
    <property type="evidence" value="ECO:0007669"/>
    <property type="project" value="InterPro"/>
</dbReference>
<sequence>ITDKQQVTPTKEAAHHYGEEAATNVSASAQGTADDTNNKVTSNAPSTAASTTVNETRDVDTQQASTQKPTRTATFKLSNAETASLSPRMFATNAPQTTTHKILHTNDIHGRLAEEKGRVIGMAKLKTVKEQEKPDLMLDAGDAFQGLPLSNQSKGEEMAKAMNAVGYDAMAVGNHEFDFGYDQLK</sequence>
<reference evidence="4 5" key="1">
    <citation type="journal article" date="2019" name="Microorganisms">
        <title>Characteristics of Carbapenem-Resistant and Colistin-Resistant Escherichia coli Co-Producing NDM-1 and MCR-1 from Pig Farms in China.</title>
        <authorList>
            <person name="Peng Z."/>
            <person name="Li X."/>
            <person name="Hu Z."/>
            <person name="Li Z."/>
            <person name="Lv Y."/>
            <person name="Lei M."/>
            <person name="Wu B."/>
            <person name="Chen H."/>
            <person name="Wang X."/>
        </authorList>
    </citation>
    <scope>NUCLEOTIDE SEQUENCE [LARGE SCALE GENOMIC DNA]</scope>
    <source>
        <strain evidence="4 5">RXD010</strain>
    </source>
</reference>
<dbReference type="SUPFAM" id="SSF56300">
    <property type="entry name" value="Metallo-dependent phosphatases"/>
    <property type="match status" value="1"/>
</dbReference>
<evidence type="ECO:0000256" key="1">
    <source>
        <dbReference type="ARBA" id="ARBA00006654"/>
    </source>
</evidence>
<proteinExistence type="inferred from homology"/>
<comment type="caution">
    <text evidence="4">The sequence shown here is derived from an EMBL/GenBank/DDBJ whole genome shotgun (WGS) entry which is preliminary data.</text>
</comment>
<feature type="domain" description="Calcineurin-like phosphoesterase" evidence="3">
    <location>
        <begin position="101"/>
        <end position="181"/>
    </location>
</feature>
<dbReference type="PROSITE" id="PS00786">
    <property type="entry name" value="5_NUCLEOTIDASE_2"/>
    <property type="match status" value="1"/>
</dbReference>
<evidence type="ECO:0000259" key="3">
    <source>
        <dbReference type="Pfam" id="PF00149"/>
    </source>
</evidence>
<dbReference type="PANTHER" id="PTHR11575">
    <property type="entry name" value="5'-NUCLEOTIDASE-RELATED"/>
    <property type="match status" value="1"/>
</dbReference>
<dbReference type="GO" id="GO:0008253">
    <property type="term" value="F:5'-nucleotidase activity"/>
    <property type="evidence" value="ECO:0007669"/>
    <property type="project" value="TreeGrafter"/>
</dbReference>
<dbReference type="GO" id="GO:0008768">
    <property type="term" value="F:UDP-sugar diphosphatase activity"/>
    <property type="evidence" value="ECO:0007669"/>
    <property type="project" value="TreeGrafter"/>
</dbReference>
<evidence type="ECO:0000313" key="4">
    <source>
        <dbReference type="EMBL" id="MQS33914.1"/>
    </source>
</evidence>
<dbReference type="InterPro" id="IPR006179">
    <property type="entry name" value="5_nucleotidase/apyrase"/>
</dbReference>
<feature type="compositionally biased region" description="Polar residues" evidence="2">
    <location>
        <begin position="23"/>
        <end position="40"/>
    </location>
</feature>
<dbReference type="Gene3D" id="3.60.21.10">
    <property type="match status" value="1"/>
</dbReference>
<comment type="similarity">
    <text evidence="1">Belongs to the 5'-nucleotidase family.</text>
</comment>
<dbReference type="EMBL" id="SQQU01000381">
    <property type="protein sequence ID" value="MQS33914.1"/>
    <property type="molecule type" value="Genomic_DNA"/>
</dbReference>
<name>A0AA43V2U1_ECOLX</name>
<feature type="compositionally biased region" description="Polar residues" evidence="2">
    <location>
        <begin position="61"/>
        <end position="71"/>
    </location>
</feature>
<accession>A0AA43V2U1</accession>
<dbReference type="PANTHER" id="PTHR11575:SF24">
    <property type="entry name" value="5'-NUCLEOTIDASE"/>
    <property type="match status" value="1"/>
</dbReference>
<organism evidence="4 5">
    <name type="scientific">Escherichia coli</name>
    <dbReference type="NCBI Taxonomy" id="562"/>
    <lineage>
        <taxon>Bacteria</taxon>
        <taxon>Pseudomonadati</taxon>
        <taxon>Pseudomonadota</taxon>
        <taxon>Gammaproteobacteria</taxon>
        <taxon>Enterobacterales</taxon>
        <taxon>Enterobacteriaceae</taxon>
        <taxon>Escherichia</taxon>
    </lineage>
</organism>